<comment type="caution">
    <text evidence="2">The sequence shown here is derived from an EMBL/GenBank/DDBJ whole genome shotgun (WGS) entry which is preliminary data.</text>
</comment>
<proteinExistence type="predicted"/>
<evidence type="ECO:0000259" key="1">
    <source>
        <dbReference type="Pfam" id="PF13521"/>
    </source>
</evidence>
<dbReference type="Gene3D" id="3.40.50.300">
    <property type="entry name" value="P-loop containing nucleotide triphosphate hydrolases"/>
    <property type="match status" value="1"/>
</dbReference>
<keyword evidence="2" id="KW-0547">Nucleotide-binding</keyword>
<dbReference type="EMBL" id="MSCO01000002">
    <property type="protein sequence ID" value="PQJ85141.1"/>
    <property type="molecule type" value="Genomic_DNA"/>
</dbReference>
<dbReference type="AlphaFoldDB" id="A0A2S7X4G5"/>
<keyword evidence="2" id="KW-0067">ATP-binding</keyword>
<reference evidence="2 3" key="1">
    <citation type="submission" date="2016-12" db="EMBL/GenBank/DDBJ databases">
        <title>Diversity of luminous bacteria.</title>
        <authorList>
            <person name="Yoshizawa S."/>
            <person name="Kogure K."/>
        </authorList>
    </citation>
    <scope>NUCLEOTIDE SEQUENCE [LARGE SCALE GENOMIC DNA]</scope>
    <source>
        <strain evidence="2 3">ATCC 33715</strain>
    </source>
</reference>
<dbReference type="InterPro" id="IPR027417">
    <property type="entry name" value="P-loop_NTPase"/>
</dbReference>
<evidence type="ECO:0000313" key="2">
    <source>
        <dbReference type="EMBL" id="PQJ85141.1"/>
    </source>
</evidence>
<dbReference type="OrthoDB" id="5638848at2"/>
<dbReference type="Pfam" id="PF13521">
    <property type="entry name" value="AAA_28"/>
    <property type="match status" value="1"/>
</dbReference>
<dbReference type="GO" id="GO:0005524">
    <property type="term" value="F:ATP binding"/>
    <property type="evidence" value="ECO:0007669"/>
    <property type="project" value="UniProtKB-KW"/>
</dbReference>
<organism evidence="2 3">
    <name type="scientific">Aliivibrio sifiae</name>
    <dbReference type="NCBI Taxonomy" id="566293"/>
    <lineage>
        <taxon>Bacteria</taxon>
        <taxon>Pseudomonadati</taxon>
        <taxon>Pseudomonadota</taxon>
        <taxon>Gammaproteobacteria</taxon>
        <taxon>Vibrionales</taxon>
        <taxon>Vibrionaceae</taxon>
        <taxon>Aliivibrio</taxon>
    </lineage>
</organism>
<dbReference type="InterPro" id="IPR038727">
    <property type="entry name" value="NadR/Ttd14_AAA_dom"/>
</dbReference>
<accession>A0A2S7X4G5</accession>
<sequence length="182" mass="21119">MYQDNFIVFTGGPGSGKTTVINELKSRNFFCSEEVGRKVIQTQVEKKGDALPWANKETFRDLMFEFEIASYQQYQSRNGLVFFDRSIIDILGYSNLEQIKLSDELTSAISNFKYHSKVFIFPPWKEIFTNDSERKQDFFVAVDTYNEMVLAYEKSGYELIEVPFGTVNERVDFILVNLNGVF</sequence>
<dbReference type="Proteomes" id="UP000239263">
    <property type="component" value="Unassembled WGS sequence"/>
</dbReference>
<dbReference type="RefSeq" id="WP_105056493.1">
    <property type="nucleotide sequence ID" value="NZ_CAWNRT010000002.1"/>
</dbReference>
<name>A0A2S7X4G5_9GAMM</name>
<protein>
    <submittedName>
        <fullName evidence="2">ATP-binding protein</fullName>
    </submittedName>
</protein>
<feature type="domain" description="NadR/Ttd14 AAA" evidence="1">
    <location>
        <begin position="7"/>
        <end position="170"/>
    </location>
</feature>
<gene>
    <name evidence="2" type="ORF">BTO22_16895</name>
</gene>
<evidence type="ECO:0000313" key="3">
    <source>
        <dbReference type="Proteomes" id="UP000239263"/>
    </source>
</evidence>
<dbReference type="SUPFAM" id="SSF52540">
    <property type="entry name" value="P-loop containing nucleoside triphosphate hydrolases"/>
    <property type="match status" value="1"/>
</dbReference>